<organism evidence="2 3">
    <name type="scientific">Nocardia terpenica</name>
    <dbReference type="NCBI Taxonomy" id="455432"/>
    <lineage>
        <taxon>Bacteria</taxon>
        <taxon>Bacillati</taxon>
        <taxon>Actinomycetota</taxon>
        <taxon>Actinomycetes</taxon>
        <taxon>Mycobacteriales</taxon>
        <taxon>Nocardiaceae</taxon>
        <taxon>Nocardia</taxon>
    </lineage>
</organism>
<dbReference type="Proteomes" id="UP000221961">
    <property type="component" value="Chromosome"/>
</dbReference>
<evidence type="ECO:0000256" key="1">
    <source>
        <dbReference type="SAM" id="MobiDB-lite"/>
    </source>
</evidence>
<reference evidence="2 3" key="1">
    <citation type="submission" date="2017-10" db="EMBL/GenBank/DDBJ databases">
        <title>Comparative genomics between pathogenic Norcardia.</title>
        <authorList>
            <person name="Zeng L."/>
        </authorList>
    </citation>
    <scope>NUCLEOTIDE SEQUENCE [LARGE SCALE GENOMIC DNA]</scope>
    <source>
        <strain evidence="2 3">NC_YFY_NT001</strain>
    </source>
</reference>
<dbReference type="EMBL" id="CP023778">
    <property type="protein sequence ID" value="ATL69231.1"/>
    <property type="molecule type" value="Genomic_DNA"/>
</dbReference>
<accession>A0A291RNQ2</accession>
<name>A0A291RNQ2_9NOCA</name>
<sequence>MVIGNRYFWVREYRDVAPSSELRLSTMVASGTRPQWLHSRPKSGDGFGVGEQEAGAAAHGEQVVEGGRAGVSGDSLVTVSIVE</sequence>
<protein>
    <submittedName>
        <fullName evidence="2">Uncharacterized protein</fullName>
    </submittedName>
</protein>
<dbReference type="KEGG" id="ntp:CRH09_26690"/>
<dbReference type="AlphaFoldDB" id="A0A291RNQ2"/>
<feature type="compositionally biased region" description="Low complexity" evidence="1">
    <location>
        <begin position="50"/>
        <end position="66"/>
    </location>
</feature>
<feature type="region of interest" description="Disordered" evidence="1">
    <location>
        <begin position="33"/>
        <end position="68"/>
    </location>
</feature>
<evidence type="ECO:0000313" key="3">
    <source>
        <dbReference type="Proteomes" id="UP000221961"/>
    </source>
</evidence>
<proteinExistence type="predicted"/>
<evidence type="ECO:0000313" key="2">
    <source>
        <dbReference type="EMBL" id="ATL69231.1"/>
    </source>
</evidence>
<gene>
    <name evidence="2" type="ORF">CRH09_26690</name>
</gene>